<sequence>MKKSPLPNKNLVRLISEGGGDGVTGDTRSVRVEEELEAGGNGCSAESALVDQMEELKGDPRDSRTGEAGGGEQVPAVAERFRNGSAFIVWREIC</sequence>
<gene>
    <name evidence="2" type="ORF">F7725_027305</name>
</gene>
<protein>
    <submittedName>
        <fullName evidence="2">Uncharacterized protein</fullName>
    </submittedName>
</protein>
<name>A0A7J5XDT0_DISMA</name>
<comment type="caution">
    <text evidence="2">The sequence shown here is derived from an EMBL/GenBank/DDBJ whole genome shotgun (WGS) entry which is preliminary data.</text>
</comment>
<reference evidence="2 3" key="1">
    <citation type="submission" date="2020-03" db="EMBL/GenBank/DDBJ databases">
        <title>Dissostichus mawsoni Genome sequencing and assembly.</title>
        <authorList>
            <person name="Park H."/>
        </authorList>
    </citation>
    <scope>NUCLEOTIDE SEQUENCE [LARGE SCALE GENOMIC DNA]</scope>
    <source>
        <strain evidence="2">DM0001</strain>
        <tissue evidence="2">Muscle</tissue>
    </source>
</reference>
<evidence type="ECO:0000313" key="3">
    <source>
        <dbReference type="Proteomes" id="UP000518266"/>
    </source>
</evidence>
<dbReference type="Proteomes" id="UP000518266">
    <property type="component" value="Unassembled WGS sequence"/>
</dbReference>
<organism evidence="2 3">
    <name type="scientific">Dissostichus mawsoni</name>
    <name type="common">Antarctic cod</name>
    <dbReference type="NCBI Taxonomy" id="36200"/>
    <lineage>
        <taxon>Eukaryota</taxon>
        <taxon>Metazoa</taxon>
        <taxon>Chordata</taxon>
        <taxon>Craniata</taxon>
        <taxon>Vertebrata</taxon>
        <taxon>Euteleostomi</taxon>
        <taxon>Actinopterygii</taxon>
        <taxon>Neopterygii</taxon>
        <taxon>Teleostei</taxon>
        <taxon>Neoteleostei</taxon>
        <taxon>Acanthomorphata</taxon>
        <taxon>Eupercaria</taxon>
        <taxon>Perciformes</taxon>
        <taxon>Notothenioidei</taxon>
        <taxon>Nototheniidae</taxon>
        <taxon>Dissostichus</taxon>
    </lineage>
</organism>
<evidence type="ECO:0000313" key="2">
    <source>
        <dbReference type="EMBL" id="KAF3834747.1"/>
    </source>
</evidence>
<accession>A0A7J5XDT0</accession>
<evidence type="ECO:0000256" key="1">
    <source>
        <dbReference type="SAM" id="MobiDB-lite"/>
    </source>
</evidence>
<dbReference type="EMBL" id="JAAKFY010000025">
    <property type="protein sequence ID" value="KAF3834747.1"/>
    <property type="molecule type" value="Genomic_DNA"/>
</dbReference>
<proteinExistence type="predicted"/>
<feature type="compositionally biased region" description="Basic and acidic residues" evidence="1">
    <location>
        <begin position="54"/>
        <end position="65"/>
    </location>
</feature>
<feature type="region of interest" description="Disordered" evidence="1">
    <location>
        <begin position="1"/>
        <end position="75"/>
    </location>
</feature>
<keyword evidence="3" id="KW-1185">Reference proteome</keyword>
<dbReference type="AlphaFoldDB" id="A0A7J5XDT0"/>